<dbReference type="InterPro" id="IPR050297">
    <property type="entry name" value="LipidA_mod_glycosyltrf_83"/>
</dbReference>
<keyword evidence="6 8" id="KW-1133">Transmembrane helix</keyword>
<evidence type="ECO:0000256" key="5">
    <source>
        <dbReference type="ARBA" id="ARBA00022692"/>
    </source>
</evidence>
<dbReference type="RefSeq" id="WP_055649005.1">
    <property type="nucleotide sequence ID" value="NZ_CABJBJ010000053.1"/>
</dbReference>
<evidence type="ECO:0000256" key="8">
    <source>
        <dbReference type="SAM" id="Phobius"/>
    </source>
</evidence>
<feature type="transmembrane region" description="Helical" evidence="8">
    <location>
        <begin position="410"/>
        <end position="432"/>
    </location>
</feature>
<keyword evidence="5 8" id="KW-0812">Transmembrane</keyword>
<comment type="subcellular location">
    <subcellularLocation>
        <location evidence="1">Cell membrane</location>
        <topology evidence="1">Multi-pass membrane protein</topology>
    </subcellularLocation>
</comment>
<evidence type="ECO:0000313" key="10">
    <source>
        <dbReference type="EMBL" id="MUB63883.1"/>
    </source>
</evidence>
<dbReference type="GO" id="GO:0005886">
    <property type="term" value="C:plasma membrane"/>
    <property type="evidence" value="ECO:0007669"/>
    <property type="project" value="UniProtKB-SubCell"/>
</dbReference>
<evidence type="ECO:0000313" key="11">
    <source>
        <dbReference type="Proteomes" id="UP000434223"/>
    </source>
</evidence>
<keyword evidence="2" id="KW-1003">Cell membrane</keyword>
<keyword evidence="7 8" id="KW-0472">Membrane</keyword>
<evidence type="ECO:0000259" key="9">
    <source>
        <dbReference type="Pfam" id="PF02366"/>
    </source>
</evidence>
<feature type="transmembrane region" description="Helical" evidence="8">
    <location>
        <begin position="156"/>
        <end position="175"/>
    </location>
</feature>
<evidence type="ECO:0000256" key="7">
    <source>
        <dbReference type="ARBA" id="ARBA00023136"/>
    </source>
</evidence>
<protein>
    <recommendedName>
        <fullName evidence="9">ArnT-like N-terminal domain-containing protein</fullName>
    </recommendedName>
</protein>
<sequence length="507" mass="58520">MKLSQHLKKIIALLVSLWIVLWIIIIQIKRNYDSIIDGDCLRLDGILTYFIAWIAVLLIFRWFKTHSFNTRNISISECKLVLVLFLIVFLPRYILISNFSVLQISDYEGYWEISQALFRGYPISDELKNYMATVAVNQLLISKIFSISYLIWGNNVFAPLMLNIFFTFLYTYLFYKICNNFVGQKLSFIGAICLAVWPENILNSVYMLSEPMFLVFLFSGILFYIKCKTAFTHYKWLFISLSGLFLGLSEQLRSITTIFIITFAILIICNIESKKKLMDDILQLVVMLVFYNLVKYGYLYYVKQLLGGMSTPTFGWPLYLGTDITNWGSWSEKAALTLTQVRNSNSVDNVQKEMLQKALINISSYDLKTIIRLVLEKMYILLGRGDGTYRDLQYIFVNSPEQILSGNIPAIIWSWGSLSNIIYLVLLNTFLLSTALKSSITDKLFFQLPFCGIMLLHCLIYISPRYQYPLLPLLLACNMISLNSINSTENKIFKFHLPGGNKCVIAK</sequence>
<dbReference type="GO" id="GO:0000030">
    <property type="term" value="F:mannosyltransferase activity"/>
    <property type="evidence" value="ECO:0007669"/>
    <property type="project" value="InterPro"/>
</dbReference>
<gene>
    <name evidence="10" type="ORF">GNE07_12560</name>
</gene>
<dbReference type="AlphaFoldDB" id="A0AAW9WG35"/>
<dbReference type="GO" id="GO:0009103">
    <property type="term" value="P:lipopolysaccharide biosynthetic process"/>
    <property type="evidence" value="ECO:0007669"/>
    <property type="project" value="UniProtKB-ARBA"/>
</dbReference>
<evidence type="ECO:0000256" key="1">
    <source>
        <dbReference type="ARBA" id="ARBA00004651"/>
    </source>
</evidence>
<evidence type="ECO:0000256" key="3">
    <source>
        <dbReference type="ARBA" id="ARBA00022676"/>
    </source>
</evidence>
<evidence type="ECO:0000256" key="4">
    <source>
        <dbReference type="ARBA" id="ARBA00022679"/>
    </source>
</evidence>
<comment type="caution">
    <text evidence="10">The sequence shown here is derived from an EMBL/GenBank/DDBJ whole genome shotgun (WGS) entry which is preliminary data.</text>
</comment>
<accession>A0AAW9WG35</accession>
<organism evidence="10 11">
    <name type="scientific">Hungatella hathewayi</name>
    <dbReference type="NCBI Taxonomy" id="154046"/>
    <lineage>
        <taxon>Bacteria</taxon>
        <taxon>Bacillati</taxon>
        <taxon>Bacillota</taxon>
        <taxon>Clostridia</taxon>
        <taxon>Lachnospirales</taxon>
        <taxon>Lachnospiraceae</taxon>
        <taxon>Hungatella</taxon>
    </lineage>
</organism>
<name>A0AAW9WG35_9FIRM</name>
<feature type="transmembrane region" description="Helical" evidence="8">
    <location>
        <begin position="46"/>
        <end position="63"/>
    </location>
</feature>
<feature type="transmembrane region" description="Helical" evidence="8">
    <location>
        <begin position="255"/>
        <end position="272"/>
    </location>
</feature>
<feature type="transmembrane region" description="Helical" evidence="8">
    <location>
        <begin position="7"/>
        <end position="26"/>
    </location>
</feature>
<dbReference type="Pfam" id="PF02366">
    <property type="entry name" value="PMT"/>
    <property type="match status" value="1"/>
</dbReference>
<dbReference type="PANTHER" id="PTHR33908:SF11">
    <property type="entry name" value="MEMBRANE PROTEIN"/>
    <property type="match status" value="1"/>
</dbReference>
<dbReference type="EMBL" id="WNME01000007">
    <property type="protein sequence ID" value="MUB63883.1"/>
    <property type="molecule type" value="Genomic_DNA"/>
</dbReference>
<proteinExistence type="predicted"/>
<feature type="transmembrane region" description="Helical" evidence="8">
    <location>
        <begin position="75"/>
        <end position="95"/>
    </location>
</feature>
<feature type="transmembrane region" description="Helical" evidence="8">
    <location>
        <begin position="204"/>
        <end position="225"/>
    </location>
</feature>
<evidence type="ECO:0000256" key="2">
    <source>
        <dbReference type="ARBA" id="ARBA00022475"/>
    </source>
</evidence>
<feature type="transmembrane region" description="Helical" evidence="8">
    <location>
        <begin position="284"/>
        <end position="302"/>
    </location>
</feature>
<feature type="domain" description="ArnT-like N-terminal" evidence="9">
    <location>
        <begin position="154"/>
        <end position="287"/>
    </location>
</feature>
<dbReference type="Proteomes" id="UP000434223">
    <property type="component" value="Unassembled WGS sequence"/>
</dbReference>
<feature type="transmembrane region" description="Helical" evidence="8">
    <location>
        <begin position="444"/>
        <end position="462"/>
    </location>
</feature>
<keyword evidence="3" id="KW-0328">Glycosyltransferase</keyword>
<dbReference type="InterPro" id="IPR003342">
    <property type="entry name" value="ArnT-like_N"/>
</dbReference>
<dbReference type="GO" id="GO:0006493">
    <property type="term" value="P:protein O-linked glycosylation"/>
    <property type="evidence" value="ECO:0007669"/>
    <property type="project" value="InterPro"/>
</dbReference>
<reference evidence="10 11" key="1">
    <citation type="submission" date="2019-09" db="EMBL/GenBank/DDBJ databases">
        <title>Draft genome sequencing of Hungatella hathewayi 123Y-2.</title>
        <authorList>
            <person name="Lv Q."/>
            <person name="Li S."/>
        </authorList>
    </citation>
    <scope>NUCLEOTIDE SEQUENCE [LARGE SCALE GENOMIC DNA]</scope>
    <source>
        <strain evidence="10 11">123Y-2</strain>
    </source>
</reference>
<dbReference type="GO" id="GO:0016763">
    <property type="term" value="F:pentosyltransferase activity"/>
    <property type="evidence" value="ECO:0007669"/>
    <property type="project" value="TreeGrafter"/>
</dbReference>
<dbReference type="PANTHER" id="PTHR33908">
    <property type="entry name" value="MANNOSYLTRANSFERASE YKCB-RELATED"/>
    <property type="match status" value="1"/>
</dbReference>
<keyword evidence="4" id="KW-0808">Transferase</keyword>
<evidence type="ECO:0000256" key="6">
    <source>
        <dbReference type="ARBA" id="ARBA00022989"/>
    </source>
</evidence>